<feature type="compositionally biased region" description="Polar residues" evidence="1">
    <location>
        <begin position="83"/>
        <end position="114"/>
    </location>
</feature>
<dbReference type="EMBL" id="JAWQEG010000578">
    <property type="protein sequence ID" value="KAK3888231.1"/>
    <property type="molecule type" value="Genomic_DNA"/>
</dbReference>
<feature type="region of interest" description="Disordered" evidence="1">
    <location>
        <begin position="73"/>
        <end position="115"/>
    </location>
</feature>
<evidence type="ECO:0000256" key="1">
    <source>
        <dbReference type="SAM" id="MobiDB-lite"/>
    </source>
</evidence>
<comment type="caution">
    <text evidence="2">The sequence shown here is derived from an EMBL/GenBank/DDBJ whole genome shotgun (WGS) entry which is preliminary data.</text>
</comment>
<proteinExistence type="predicted"/>
<evidence type="ECO:0000313" key="2">
    <source>
        <dbReference type="EMBL" id="KAK3888231.1"/>
    </source>
</evidence>
<dbReference type="Proteomes" id="UP001286313">
    <property type="component" value="Unassembled WGS sequence"/>
</dbReference>
<keyword evidence="3" id="KW-1185">Reference proteome</keyword>
<dbReference type="AlphaFoldDB" id="A0AAE1KWN0"/>
<reference evidence="2" key="1">
    <citation type="submission" date="2023-10" db="EMBL/GenBank/DDBJ databases">
        <title>Genome assemblies of two species of porcelain crab, Petrolisthes cinctipes and Petrolisthes manimaculis (Anomura: Porcellanidae).</title>
        <authorList>
            <person name="Angst P."/>
        </authorList>
    </citation>
    <scope>NUCLEOTIDE SEQUENCE</scope>
    <source>
        <strain evidence="2">PB745_01</strain>
        <tissue evidence="2">Gill</tissue>
    </source>
</reference>
<sequence>MSAGGGRDDCREVPGAYYRTPRLSFTRCLYQSGSMSPSAGASSLTVCVYDNLTSGCVSTSRVLRHSGAAALSVGSLEPPPNQSDPLLTPPNQSHPLLTPPNQSDPLLTPPNQSHPLLAPTQAALYPLLYCNPSSSFPTNPTLSQAAPTQPAIAIPIPSLTNLSPL</sequence>
<organism evidence="2 3">
    <name type="scientific">Petrolisthes cinctipes</name>
    <name type="common">Flat porcelain crab</name>
    <dbReference type="NCBI Taxonomy" id="88211"/>
    <lineage>
        <taxon>Eukaryota</taxon>
        <taxon>Metazoa</taxon>
        <taxon>Ecdysozoa</taxon>
        <taxon>Arthropoda</taxon>
        <taxon>Crustacea</taxon>
        <taxon>Multicrustacea</taxon>
        <taxon>Malacostraca</taxon>
        <taxon>Eumalacostraca</taxon>
        <taxon>Eucarida</taxon>
        <taxon>Decapoda</taxon>
        <taxon>Pleocyemata</taxon>
        <taxon>Anomura</taxon>
        <taxon>Galatheoidea</taxon>
        <taxon>Porcellanidae</taxon>
        <taxon>Petrolisthes</taxon>
    </lineage>
</organism>
<protein>
    <submittedName>
        <fullName evidence="2">Uncharacterized protein</fullName>
    </submittedName>
</protein>
<gene>
    <name evidence="2" type="ORF">Pcinc_007710</name>
</gene>
<name>A0AAE1KWN0_PETCI</name>
<accession>A0AAE1KWN0</accession>
<evidence type="ECO:0000313" key="3">
    <source>
        <dbReference type="Proteomes" id="UP001286313"/>
    </source>
</evidence>